<protein>
    <submittedName>
        <fullName evidence="3">Leucine-rich repeat domain-containing protein</fullName>
    </submittedName>
</protein>
<dbReference type="AlphaFoldDB" id="A0A9Q3WLZ7"/>
<dbReference type="InterPro" id="IPR025875">
    <property type="entry name" value="Leu-rich_rpt_4"/>
</dbReference>
<sequence length="352" mass="38730">MPPSIAELTELRALYLDSTQVSDISPLAALTQLTELWLNRTQVSDIVPLAALTRLTGLWLNITQVSDIAPIAALTRLTTLSLINTRVSDIAPLATLTRLTTLTLDNTQLHDLRPLRRLTRLVTDPELSGLTFTNCTAAQQDPEIARIAKIEDHKTRAQTLFDYLEDWEPPDTAKPSAPTAAPQSITLAANAVSVSQIRNQFRANRPEFSSRLEHLMVLVQQEQAVHRLIPIPNEEVAKAEYDAKAGFLEVMKAELIALRDELPEDHARPLSEKEARGLKERLVHLAQLTDRCITFLDKEQGTYGALYKIGLISAVSGLLSLVPGLNMIASTALAGAVFGAQTFRLHISKDKG</sequence>
<accession>A0A9Q3WLZ7</accession>
<dbReference type="RefSeq" id="WP_234220240.1">
    <property type="nucleotide sequence ID" value="NZ_JAGQAF010000008.1"/>
</dbReference>
<evidence type="ECO:0000313" key="3">
    <source>
        <dbReference type="EMBL" id="MCE8538551.1"/>
    </source>
</evidence>
<dbReference type="SUPFAM" id="SSF52058">
    <property type="entry name" value="L domain-like"/>
    <property type="match status" value="1"/>
</dbReference>
<evidence type="ECO:0000256" key="1">
    <source>
        <dbReference type="ARBA" id="ARBA00022614"/>
    </source>
</evidence>
<keyword evidence="1" id="KW-0433">Leucine-rich repeat</keyword>
<organism evidence="3 4">
    <name type="scientific">Ruegeria pomeroyi</name>
    <dbReference type="NCBI Taxonomy" id="89184"/>
    <lineage>
        <taxon>Bacteria</taxon>
        <taxon>Pseudomonadati</taxon>
        <taxon>Pseudomonadota</taxon>
        <taxon>Alphaproteobacteria</taxon>
        <taxon>Rhodobacterales</taxon>
        <taxon>Roseobacteraceae</taxon>
        <taxon>Ruegeria</taxon>
    </lineage>
</organism>
<keyword evidence="2" id="KW-0677">Repeat</keyword>
<proteinExistence type="predicted"/>
<dbReference type="InterPro" id="IPR032675">
    <property type="entry name" value="LRR_dom_sf"/>
</dbReference>
<dbReference type="PANTHER" id="PTHR46652:SF3">
    <property type="entry name" value="LEUCINE-RICH REPEAT-CONTAINING PROTEIN 9"/>
    <property type="match status" value="1"/>
</dbReference>
<evidence type="ECO:0000256" key="2">
    <source>
        <dbReference type="ARBA" id="ARBA00022737"/>
    </source>
</evidence>
<dbReference type="InterPro" id="IPR050836">
    <property type="entry name" value="SDS22/Internalin_LRR"/>
</dbReference>
<gene>
    <name evidence="3" type="ORF">KBY27_13965</name>
</gene>
<dbReference type="PANTHER" id="PTHR46652">
    <property type="entry name" value="LEUCINE-RICH REPEAT AND IQ DOMAIN-CONTAINING PROTEIN 1-RELATED"/>
    <property type="match status" value="1"/>
</dbReference>
<dbReference type="Gene3D" id="3.80.10.10">
    <property type="entry name" value="Ribonuclease Inhibitor"/>
    <property type="match status" value="1"/>
</dbReference>
<name>A0A9Q3WLZ7_9RHOB</name>
<dbReference type="Pfam" id="PF12799">
    <property type="entry name" value="LRR_4"/>
    <property type="match status" value="2"/>
</dbReference>
<reference evidence="3" key="1">
    <citation type="journal article" date="2021" name="Environ. Microbiol.">
        <title>Cryptic niche differentiation of novel sediment ecotypes of Rugeria pomeroyi correlates with nitrate respiration.</title>
        <authorList>
            <person name="Lin X."/>
            <person name="McNichol J."/>
            <person name="Chu X."/>
            <person name="Qian Y."/>
            <person name="Luo H."/>
        </authorList>
    </citation>
    <scope>NUCLEOTIDE SEQUENCE</scope>
    <source>
        <strain evidence="3">SZCCDBB064</strain>
    </source>
</reference>
<comment type="caution">
    <text evidence="3">The sequence shown here is derived from an EMBL/GenBank/DDBJ whole genome shotgun (WGS) entry which is preliminary data.</text>
</comment>
<evidence type="ECO:0000313" key="4">
    <source>
        <dbReference type="Proteomes" id="UP000813672"/>
    </source>
</evidence>
<dbReference type="Proteomes" id="UP000813672">
    <property type="component" value="Unassembled WGS sequence"/>
</dbReference>
<dbReference type="EMBL" id="JAGQAF010000008">
    <property type="protein sequence ID" value="MCE8538551.1"/>
    <property type="molecule type" value="Genomic_DNA"/>
</dbReference>